<dbReference type="SUPFAM" id="SSF46689">
    <property type="entry name" value="Homeodomain-like"/>
    <property type="match status" value="1"/>
</dbReference>
<keyword evidence="3" id="KW-0804">Transcription</keyword>
<keyword evidence="2 4" id="KW-0238">DNA-binding</keyword>
<dbReference type="GO" id="GO:0003700">
    <property type="term" value="F:DNA-binding transcription factor activity"/>
    <property type="evidence" value="ECO:0007669"/>
    <property type="project" value="TreeGrafter"/>
</dbReference>
<dbReference type="Gene3D" id="1.10.357.10">
    <property type="entry name" value="Tetracycline Repressor, domain 2"/>
    <property type="match status" value="1"/>
</dbReference>
<dbReference type="HOGENOM" id="CLU_069356_2_3_11"/>
<dbReference type="eggNOG" id="COG1309">
    <property type="taxonomic scope" value="Bacteria"/>
</dbReference>
<dbReference type="AlphaFoldDB" id="A0A097IEV7"/>
<dbReference type="InterPro" id="IPR009057">
    <property type="entry name" value="Homeodomain-like_sf"/>
</dbReference>
<name>A0A097IEV7_9CORY</name>
<dbReference type="Proteomes" id="UP000029914">
    <property type="component" value="Chromosome"/>
</dbReference>
<dbReference type="Pfam" id="PF00440">
    <property type="entry name" value="TetR_N"/>
    <property type="match status" value="1"/>
</dbReference>
<dbReference type="PANTHER" id="PTHR30055">
    <property type="entry name" value="HTH-TYPE TRANSCRIPTIONAL REGULATOR RUTR"/>
    <property type="match status" value="1"/>
</dbReference>
<protein>
    <submittedName>
        <fullName evidence="6">TetR family transcriptional regulator</fullName>
    </submittedName>
</protein>
<dbReference type="STRING" id="558173.CDOO_04885"/>
<dbReference type="RefSeq" id="WP_038573309.1">
    <property type="nucleotide sequence ID" value="NZ_AQUX01000004.1"/>
</dbReference>
<evidence type="ECO:0000256" key="4">
    <source>
        <dbReference type="PROSITE-ProRule" id="PRU00335"/>
    </source>
</evidence>
<reference evidence="6 7" key="1">
    <citation type="submission" date="2013-09" db="EMBL/GenBank/DDBJ databases">
        <title>Complete genome sequence of Corynebacterium doosanense CAU 212(T) (=DSM 45436(T)), isolated from activated sludge.</title>
        <authorList>
            <person name="Schaffert L."/>
            <person name="Albersmeier A."/>
            <person name="Kalinowski J."/>
            <person name="Ruckert C."/>
        </authorList>
    </citation>
    <scope>NUCLEOTIDE SEQUENCE [LARGE SCALE GENOMIC DNA]</scope>
    <source>
        <strain evidence="6 7">CAU 212</strain>
    </source>
</reference>
<dbReference type="EMBL" id="CP006764">
    <property type="protein sequence ID" value="AIT60661.1"/>
    <property type="molecule type" value="Genomic_DNA"/>
</dbReference>
<gene>
    <name evidence="6" type="ORF">CDOO_04885</name>
</gene>
<evidence type="ECO:0000259" key="5">
    <source>
        <dbReference type="PROSITE" id="PS50977"/>
    </source>
</evidence>
<dbReference type="KEGG" id="cdo:CDOO_04885"/>
<dbReference type="InterPro" id="IPR050109">
    <property type="entry name" value="HTH-type_TetR-like_transc_reg"/>
</dbReference>
<dbReference type="GO" id="GO:0000976">
    <property type="term" value="F:transcription cis-regulatory region binding"/>
    <property type="evidence" value="ECO:0007669"/>
    <property type="project" value="TreeGrafter"/>
</dbReference>
<dbReference type="PANTHER" id="PTHR30055:SF234">
    <property type="entry name" value="HTH-TYPE TRANSCRIPTIONAL REGULATOR BETI"/>
    <property type="match status" value="1"/>
</dbReference>
<feature type="DNA-binding region" description="H-T-H motif" evidence="4">
    <location>
        <begin position="36"/>
        <end position="55"/>
    </location>
</feature>
<dbReference type="InterPro" id="IPR001647">
    <property type="entry name" value="HTH_TetR"/>
</dbReference>
<dbReference type="OrthoDB" id="3787664at2"/>
<keyword evidence="7" id="KW-1185">Reference proteome</keyword>
<proteinExistence type="predicted"/>
<organism evidence="6 7">
    <name type="scientific">Corynebacterium doosanense CAU 212 = DSM 45436</name>
    <dbReference type="NCBI Taxonomy" id="558173"/>
    <lineage>
        <taxon>Bacteria</taxon>
        <taxon>Bacillati</taxon>
        <taxon>Actinomycetota</taxon>
        <taxon>Actinomycetes</taxon>
        <taxon>Mycobacteriales</taxon>
        <taxon>Corynebacteriaceae</taxon>
        <taxon>Corynebacterium</taxon>
    </lineage>
</organism>
<evidence type="ECO:0000256" key="2">
    <source>
        <dbReference type="ARBA" id="ARBA00023125"/>
    </source>
</evidence>
<dbReference type="PROSITE" id="PS50977">
    <property type="entry name" value="HTH_TETR_2"/>
    <property type="match status" value="1"/>
</dbReference>
<feature type="domain" description="HTH tetR-type" evidence="5">
    <location>
        <begin position="13"/>
        <end position="73"/>
    </location>
</feature>
<keyword evidence="1" id="KW-0805">Transcription regulation</keyword>
<evidence type="ECO:0000256" key="1">
    <source>
        <dbReference type="ARBA" id="ARBA00023015"/>
    </source>
</evidence>
<accession>A0A097IEV7</accession>
<evidence type="ECO:0000313" key="7">
    <source>
        <dbReference type="Proteomes" id="UP000029914"/>
    </source>
</evidence>
<evidence type="ECO:0000256" key="3">
    <source>
        <dbReference type="ARBA" id="ARBA00023163"/>
    </source>
</evidence>
<sequence length="216" mass="24496">MTQPHGLRERKRRQTRSRIVDSATSLVEKHGFDNVTIEEICADAEISKRTFFNYMESKDEAVLGTLPVAFDEDRLAHFVDTPSDNLVHSALGELATLMSELHEGDNDEFRARINQRRRNIIAKEPSLALISFTRYRELAAHLHDAISRHLEKHPGDRRLQGLSDGEEATALVSLIRESLFFSNARSTDSCPSTDDLLELWTDSALQLTTLSKGLHW</sequence>
<evidence type="ECO:0000313" key="6">
    <source>
        <dbReference type="EMBL" id="AIT60661.1"/>
    </source>
</evidence>